<evidence type="ECO:0000313" key="2">
    <source>
        <dbReference type="EMBL" id="CAO80539.1"/>
    </source>
</evidence>
<dbReference type="STRING" id="459349.CLOAM0655"/>
<feature type="domain" description="Glycosyl transferase family 1" evidence="1">
    <location>
        <begin position="228"/>
        <end position="385"/>
    </location>
</feature>
<dbReference type="Pfam" id="PF00534">
    <property type="entry name" value="Glycos_transf_1"/>
    <property type="match status" value="1"/>
</dbReference>
<dbReference type="CAZy" id="GT4">
    <property type="family name" value="Glycosyltransferase Family 4"/>
</dbReference>
<dbReference type="Gene3D" id="3.40.50.2000">
    <property type="entry name" value="Glycogen Phosphorylase B"/>
    <property type="match status" value="1"/>
</dbReference>
<keyword evidence="3" id="KW-1185">Reference proteome</keyword>
<sequence>MIKIIFVIPFSPKYAEYADKPKPKYNWDTKDGQWVGIWGYDWGDLHLKSLVEYYNNYDCEVWQPDLRADKIYSAELCNKLVHRNFPAKMIKRFSRFKFREEIYSQSIIEKLKNYNDINTVIMLPATARTKWMVSILESTRNAKHLYYNYLNDALLLPSKINTFNPFKAYNRYLLNKEKLKWLKKMNVLLTGYSNPDALNRAEEINPMLKAIRVKLGLDLDFWYPVIDKAAARRKLNIPNETFVILLSQRIVPEYQVDRFIEVIAKIKPERIFVCYITGFGLPDYKSYLQGLVDYYKLNDKIYFVGYISDEELRNYMIASDLFVTIPTMSAGSGGAVKEMTIGRPIFTSSYGSTYNFLKENNAGIFVNPTDYDDWAQKLESIINGEIIVKTVNREIVADYYSWKNTAEQTKKAIDLLFEEN</sequence>
<protein>
    <recommendedName>
        <fullName evidence="1">Glycosyl transferase family 1 domain-containing protein</fullName>
    </recommendedName>
</protein>
<evidence type="ECO:0000259" key="1">
    <source>
        <dbReference type="Pfam" id="PF00534"/>
    </source>
</evidence>
<name>B0VGT0_CLOAI</name>
<dbReference type="EMBL" id="CU466930">
    <property type="protein sequence ID" value="CAO80539.1"/>
    <property type="molecule type" value="Genomic_DNA"/>
</dbReference>
<dbReference type="HOGENOM" id="CLU_653287_0_0_0"/>
<organism evidence="2 3">
    <name type="scientific">Cloacimonas acidaminovorans (strain Evry)</name>
    <dbReference type="NCBI Taxonomy" id="459349"/>
    <lineage>
        <taxon>Bacteria</taxon>
        <taxon>Pseudomonadati</taxon>
        <taxon>Candidatus Cloacimonadota</taxon>
        <taxon>Candidatus Cloacimonadia</taxon>
        <taxon>Candidatus Cloacimonadales</taxon>
        <taxon>Candidatus Cloacimonadaceae</taxon>
        <taxon>Candidatus Cloacimonas</taxon>
    </lineage>
</organism>
<dbReference type="CDD" id="cd03801">
    <property type="entry name" value="GT4_PimA-like"/>
    <property type="match status" value="1"/>
</dbReference>
<dbReference type="KEGG" id="caci:CLOAM0655"/>
<accession>B0VGT0</accession>
<proteinExistence type="predicted"/>
<reference evidence="2 3" key="1">
    <citation type="journal article" date="2008" name="J. Bacteriol.">
        <title>'Candidatus Cloacamonas acidaminovorans': genome sequence reconstruction provides a first glimpse of a new bacterial division.</title>
        <authorList>
            <person name="Pelletier E."/>
            <person name="Kreimeyer A."/>
            <person name="Bocs S."/>
            <person name="Rouy Z."/>
            <person name="Gyapay G."/>
            <person name="Chouari R."/>
            <person name="Riviere D."/>
            <person name="Ganesan A."/>
            <person name="Daegelen P."/>
            <person name="Sghir A."/>
            <person name="Cohen G.N."/>
            <person name="Medigue C."/>
            <person name="Weissenbach J."/>
            <person name="Le Paslier D."/>
        </authorList>
    </citation>
    <scope>NUCLEOTIDE SEQUENCE [LARGE SCALE GENOMIC DNA]</scope>
    <source>
        <strain evidence="3">Evry</strain>
    </source>
</reference>
<dbReference type="OrthoDB" id="9801609at2"/>
<dbReference type="SUPFAM" id="SSF53756">
    <property type="entry name" value="UDP-Glycosyltransferase/glycogen phosphorylase"/>
    <property type="match status" value="1"/>
</dbReference>
<dbReference type="InterPro" id="IPR001296">
    <property type="entry name" value="Glyco_trans_1"/>
</dbReference>
<dbReference type="PANTHER" id="PTHR12526">
    <property type="entry name" value="GLYCOSYLTRANSFERASE"/>
    <property type="match status" value="1"/>
</dbReference>
<dbReference type="GO" id="GO:0016757">
    <property type="term" value="F:glycosyltransferase activity"/>
    <property type="evidence" value="ECO:0007669"/>
    <property type="project" value="InterPro"/>
</dbReference>
<dbReference type="eggNOG" id="COG0438">
    <property type="taxonomic scope" value="Bacteria"/>
</dbReference>
<dbReference type="AlphaFoldDB" id="B0VGT0"/>
<dbReference type="RefSeq" id="WP_015424399.1">
    <property type="nucleotide sequence ID" value="NC_020449.1"/>
</dbReference>
<dbReference type="Proteomes" id="UP000002019">
    <property type="component" value="Chromosome"/>
</dbReference>
<evidence type="ECO:0000313" key="3">
    <source>
        <dbReference type="Proteomes" id="UP000002019"/>
    </source>
</evidence>
<gene>
    <name evidence="2" type="ordered locus">CLOAM0655</name>
</gene>